<comment type="caution">
    <text evidence="3">The sequence shown here is derived from an EMBL/GenBank/DDBJ whole genome shotgun (WGS) entry which is preliminary data.</text>
</comment>
<feature type="region of interest" description="Disordered" evidence="1">
    <location>
        <begin position="17"/>
        <end position="136"/>
    </location>
</feature>
<dbReference type="OrthoDB" id="73491at2759"/>
<proteinExistence type="predicted"/>
<dbReference type="InterPro" id="IPR046331">
    <property type="entry name" value="GPAM1-like"/>
</dbReference>
<evidence type="ECO:0000259" key="2">
    <source>
        <dbReference type="Pfam" id="PF12572"/>
    </source>
</evidence>
<feature type="compositionally biased region" description="Basic and acidic residues" evidence="1">
    <location>
        <begin position="268"/>
        <end position="277"/>
    </location>
</feature>
<feature type="compositionally biased region" description="Polar residues" evidence="1">
    <location>
        <begin position="43"/>
        <end position="52"/>
    </location>
</feature>
<sequence>MSSVGPSLPPDILEARLKKRRRISDSQTDNFTTAKMADRNSRTDSLPKTQIIESEEHMSANKVSTEKLSHSVASSRDMCGDVDDEDEDDDIGPKLPQDNASQSRTPATGQASGTLATADSSSGIPETSPVGNVVRPDWMLYPPSSTDWTKSIDTTKLKSRTFATHRARNTPADNTTGSTRTSDWTKFPGKSVSRKSTDEDTDLKFHDRQEKYHERQSRAAKEIQIDRGPSLYDQHNEKQRSIIGNPDEAVNRPFDREKDIGGNSSFTKTKEFAKNSKDLSSMFGTGKYL</sequence>
<organism evidence="3 4">
    <name type="scientific">Taphrina deformans (strain PYCC 5710 / ATCC 11124 / CBS 356.35 / IMI 108563 / JCM 9778 / NBRC 8474)</name>
    <name type="common">Peach leaf curl fungus</name>
    <name type="synonym">Lalaria deformans</name>
    <dbReference type="NCBI Taxonomy" id="1097556"/>
    <lineage>
        <taxon>Eukaryota</taxon>
        <taxon>Fungi</taxon>
        <taxon>Dikarya</taxon>
        <taxon>Ascomycota</taxon>
        <taxon>Taphrinomycotina</taxon>
        <taxon>Taphrinomycetes</taxon>
        <taxon>Taphrinales</taxon>
        <taxon>Taphrinaceae</taxon>
        <taxon>Taphrina</taxon>
    </lineage>
</organism>
<dbReference type="AlphaFoldDB" id="R4X932"/>
<feature type="compositionally biased region" description="Polar residues" evidence="1">
    <location>
        <begin position="171"/>
        <end position="184"/>
    </location>
</feature>
<evidence type="ECO:0000256" key="1">
    <source>
        <dbReference type="SAM" id="MobiDB-lite"/>
    </source>
</evidence>
<dbReference type="PANTHER" id="PTHR46370:SF1">
    <property type="entry name" value="GPALPP MOTIFS-CONTAINING PROTEIN 1"/>
    <property type="match status" value="1"/>
</dbReference>
<dbReference type="EMBL" id="CAHR02000063">
    <property type="protein sequence ID" value="CCG81935.1"/>
    <property type="molecule type" value="Genomic_DNA"/>
</dbReference>
<reference evidence="3 4" key="1">
    <citation type="journal article" date="2013" name="MBio">
        <title>Genome sequencing of the plant pathogen Taphrina deformans, the causal agent of peach leaf curl.</title>
        <authorList>
            <person name="Cisse O.H."/>
            <person name="Almeida J.M.G.C.F."/>
            <person name="Fonseca A."/>
            <person name="Kumar A.A."/>
            <person name="Salojaervi J."/>
            <person name="Overmyer K."/>
            <person name="Hauser P.M."/>
            <person name="Pagni M."/>
        </authorList>
    </citation>
    <scope>NUCLEOTIDE SEQUENCE [LARGE SCALE GENOMIC DNA]</scope>
    <source>
        <strain evidence="4">PYCC 5710 / ATCC 11124 / CBS 356.35 / IMI 108563 / JCM 9778 / NBRC 8474</strain>
    </source>
</reference>
<feature type="compositionally biased region" description="Polar residues" evidence="1">
    <location>
        <begin position="98"/>
        <end position="125"/>
    </location>
</feature>
<evidence type="ECO:0000313" key="3">
    <source>
        <dbReference type="EMBL" id="CCG81935.1"/>
    </source>
</evidence>
<feature type="compositionally biased region" description="Acidic residues" evidence="1">
    <location>
        <begin position="80"/>
        <end position="90"/>
    </location>
</feature>
<feature type="domain" description="DUF3752" evidence="2">
    <location>
        <begin position="142"/>
        <end position="283"/>
    </location>
</feature>
<feature type="compositionally biased region" description="Basic and acidic residues" evidence="1">
    <location>
        <begin position="195"/>
        <end position="225"/>
    </location>
</feature>
<dbReference type="Proteomes" id="UP000013776">
    <property type="component" value="Unassembled WGS sequence"/>
</dbReference>
<dbReference type="PANTHER" id="PTHR46370">
    <property type="entry name" value="GPALPP MOTIFS-CONTAINING PROTEIN 1"/>
    <property type="match status" value="1"/>
</dbReference>
<accession>R4X932</accession>
<feature type="compositionally biased region" description="Basic and acidic residues" evidence="1">
    <location>
        <begin position="249"/>
        <end position="260"/>
    </location>
</feature>
<evidence type="ECO:0000313" key="4">
    <source>
        <dbReference type="Proteomes" id="UP000013776"/>
    </source>
</evidence>
<keyword evidence="4" id="KW-1185">Reference proteome</keyword>
<name>R4X932_TAPDE</name>
<dbReference type="Pfam" id="PF12572">
    <property type="entry name" value="DUF3752"/>
    <property type="match status" value="1"/>
</dbReference>
<protein>
    <recommendedName>
        <fullName evidence="2">DUF3752 domain-containing protein</fullName>
    </recommendedName>
</protein>
<feature type="region of interest" description="Disordered" evidence="1">
    <location>
        <begin position="162"/>
        <end position="289"/>
    </location>
</feature>
<dbReference type="VEuPathDB" id="FungiDB:TAPDE_001829"/>
<feature type="compositionally biased region" description="Basic and acidic residues" evidence="1">
    <location>
        <begin position="54"/>
        <end position="69"/>
    </location>
</feature>
<gene>
    <name evidence="3" type="ORF">TAPDE_001829</name>
</gene>
<dbReference type="InterPro" id="IPR022226">
    <property type="entry name" value="DUF3752"/>
</dbReference>